<dbReference type="EMBL" id="JADCNM010000006">
    <property type="protein sequence ID" value="KAG0478715.1"/>
    <property type="molecule type" value="Genomic_DNA"/>
</dbReference>
<feature type="region of interest" description="Disordered" evidence="1">
    <location>
        <begin position="1"/>
        <end position="24"/>
    </location>
</feature>
<sequence length="103" mass="11196">MSAGLPGVQNADASSEHSEENFEIPSNCLSTSKILDSNEGALYIDDNEFHSAEVITSYMDCIEKQKSQAGGSIFCCERFEVKNKGLSRGKGLEIMAERKGSEV</sequence>
<proteinExistence type="predicted"/>
<gene>
    <name evidence="2" type="ORF">HPP92_013434</name>
</gene>
<evidence type="ECO:0000313" key="3">
    <source>
        <dbReference type="Proteomes" id="UP000639772"/>
    </source>
</evidence>
<name>A0A835QS93_VANPL</name>
<organism evidence="2 3">
    <name type="scientific">Vanilla planifolia</name>
    <name type="common">Vanilla</name>
    <dbReference type="NCBI Taxonomy" id="51239"/>
    <lineage>
        <taxon>Eukaryota</taxon>
        <taxon>Viridiplantae</taxon>
        <taxon>Streptophyta</taxon>
        <taxon>Embryophyta</taxon>
        <taxon>Tracheophyta</taxon>
        <taxon>Spermatophyta</taxon>
        <taxon>Magnoliopsida</taxon>
        <taxon>Liliopsida</taxon>
        <taxon>Asparagales</taxon>
        <taxon>Orchidaceae</taxon>
        <taxon>Vanilloideae</taxon>
        <taxon>Vanilleae</taxon>
        <taxon>Vanilla</taxon>
    </lineage>
</organism>
<comment type="caution">
    <text evidence="2">The sequence shown here is derived from an EMBL/GenBank/DDBJ whole genome shotgun (WGS) entry which is preliminary data.</text>
</comment>
<accession>A0A835QS93</accession>
<reference evidence="2 3" key="1">
    <citation type="journal article" date="2020" name="Nat. Food">
        <title>A phased Vanilla planifolia genome enables genetic improvement of flavour and production.</title>
        <authorList>
            <person name="Hasing T."/>
            <person name="Tang H."/>
            <person name="Brym M."/>
            <person name="Khazi F."/>
            <person name="Huang T."/>
            <person name="Chambers A.H."/>
        </authorList>
    </citation>
    <scope>NUCLEOTIDE SEQUENCE [LARGE SCALE GENOMIC DNA]</scope>
    <source>
        <tissue evidence="2">Leaf</tissue>
    </source>
</reference>
<dbReference type="Proteomes" id="UP000639772">
    <property type="component" value="Chromosome 6"/>
</dbReference>
<evidence type="ECO:0000256" key="1">
    <source>
        <dbReference type="SAM" id="MobiDB-lite"/>
    </source>
</evidence>
<dbReference type="AlphaFoldDB" id="A0A835QS93"/>
<evidence type="ECO:0000313" key="2">
    <source>
        <dbReference type="EMBL" id="KAG0478715.1"/>
    </source>
</evidence>
<protein>
    <submittedName>
        <fullName evidence="2">Uncharacterized protein</fullName>
    </submittedName>
</protein>